<protein>
    <submittedName>
        <fullName evidence="2">Uncharacterized protein</fullName>
    </submittedName>
</protein>
<keyword evidence="1" id="KW-0812">Transmembrane</keyword>
<evidence type="ECO:0000313" key="3">
    <source>
        <dbReference type="Proteomes" id="UP001164963"/>
    </source>
</evidence>
<evidence type="ECO:0000256" key="1">
    <source>
        <dbReference type="SAM" id="Phobius"/>
    </source>
</evidence>
<accession>A0ABY6PZZ1</accession>
<evidence type="ECO:0000313" key="2">
    <source>
        <dbReference type="EMBL" id="UZK57396.1"/>
    </source>
</evidence>
<dbReference type="RefSeq" id="WP_265545677.1">
    <property type="nucleotide sequence ID" value="NZ_CP098740.1"/>
</dbReference>
<proteinExistence type="predicted"/>
<keyword evidence="3" id="KW-1185">Reference proteome</keyword>
<keyword evidence="1" id="KW-0472">Membrane</keyword>
<sequence>MAAVLQVSAVATGRKPRKGAPAPAPVSRFSHVVKVADEPGAESRVLAHLERELPPGGIPAYLAARKTGARSFVLWADPERRARLATVVTASAGDGISTYRVLGGHGEVLGTVVREKACSGKGLRTRWTVTQAGCPEAVGLKGRIFWWYVWWLLFPLWLAIGVGSLVSGGGDVPRGPRRIRWRAAGETPFEFHADGEVVVHAQWTDRRLAAALTALVTSFDSWLGTPWDDKRE</sequence>
<dbReference type="Proteomes" id="UP001164963">
    <property type="component" value="Chromosome"/>
</dbReference>
<name>A0ABY6PZZ1_9ACTN</name>
<keyword evidence="1" id="KW-1133">Transmembrane helix</keyword>
<dbReference type="EMBL" id="CP098740">
    <property type="protein sequence ID" value="UZK57396.1"/>
    <property type="molecule type" value="Genomic_DNA"/>
</dbReference>
<reference evidence="2" key="1">
    <citation type="journal article" date="2022" name="Front. Microbiol.">
        <title>Mirubactin C rescues the lethal effect of cell wall biosynthesis mutations in Bacillus subtilis.</title>
        <authorList>
            <person name="Kepplinger B."/>
            <person name="Wen X."/>
            <person name="Tyler A.R."/>
            <person name="Kim B.Y."/>
            <person name="Brown J."/>
            <person name="Banks P."/>
            <person name="Dashti Y."/>
            <person name="Mackenzie E.S."/>
            <person name="Wills C."/>
            <person name="Kawai Y."/>
            <person name="Waldron K.J."/>
            <person name="Allenby N.E.E."/>
            <person name="Wu L.J."/>
            <person name="Hall M.J."/>
            <person name="Errington J."/>
        </authorList>
    </citation>
    <scope>NUCLEOTIDE SEQUENCE</scope>
    <source>
        <strain evidence="2">MDA8-470</strain>
    </source>
</reference>
<feature type="transmembrane region" description="Helical" evidence="1">
    <location>
        <begin position="145"/>
        <end position="168"/>
    </location>
</feature>
<organism evidence="2 3">
    <name type="scientific">Streptomyces drozdowiczii</name>
    <dbReference type="NCBI Taxonomy" id="202862"/>
    <lineage>
        <taxon>Bacteria</taxon>
        <taxon>Bacillati</taxon>
        <taxon>Actinomycetota</taxon>
        <taxon>Actinomycetes</taxon>
        <taxon>Kitasatosporales</taxon>
        <taxon>Streptomycetaceae</taxon>
        <taxon>Streptomyces</taxon>
    </lineage>
</organism>
<gene>
    <name evidence="2" type="ORF">NEH16_27875</name>
</gene>